<evidence type="ECO:0000313" key="3">
    <source>
        <dbReference type="EMBL" id="CAB4191478.1"/>
    </source>
</evidence>
<dbReference type="EMBL" id="LR796752">
    <property type="protein sequence ID" value="CAB4163177.1"/>
    <property type="molecule type" value="Genomic_DNA"/>
</dbReference>
<evidence type="ECO:0000313" key="2">
    <source>
        <dbReference type="EMBL" id="CAB4163177.1"/>
    </source>
</evidence>
<organism evidence="1">
    <name type="scientific">uncultured Caudovirales phage</name>
    <dbReference type="NCBI Taxonomy" id="2100421"/>
    <lineage>
        <taxon>Viruses</taxon>
        <taxon>Duplodnaviria</taxon>
        <taxon>Heunggongvirae</taxon>
        <taxon>Uroviricota</taxon>
        <taxon>Caudoviricetes</taxon>
        <taxon>Peduoviridae</taxon>
        <taxon>Maltschvirus</taxon>
        <taxon>Maltschvirus maltsch</taxon>
    </lineage>
</organism>
<dbReference type="EMBL" id="LR796455">
    <property type="protein sequence ID" value="CAB4145399.1"/>
    <property type="molecule type" value="Genomic_DNA"/>
</dbReference>
<protein>
    <submittedName>
        <fullName evidence="1">Uncharacterized protein</fullName>
    </submittedName>
</protein>
<proteinExistence type="predicted"/>
<sequence>MELARISITLSGDLGNVVYKNGITAPEASVLRAMHGKGSVSVVYIESMDKRSHDSELSRLITKYPKDVVTKLWPGESPRLPVRFSDIGLAEPELAVRPLASTEKDKESK</sequence>
<reference evidence="1" key="1">
    <citation type="submission" date="2020-04" db="EMBL/GenBank/DDBJ databases">
        <authorList>
            <person name="Chiriac C."/>
            <person name="Salcher M."/>
            <person name="Ghai R."/>
            <person name="Kavagutti S V."/>
        </authorList>
    </citation>
    <scope>NUCLEOTIDE SEQUENCE</scope>
</reference>
<name>A0A6J5MPJ5_9CAUD</name>
<accession>A0A6J5MPJ5</accession>
<dbReference type="EMBL" id="LR797167">
    <property type="protein sequence ID" value="CAB4191478.1"/>
    <property type="molecule type" value="Genomic_DNA"/>
</dbReference>
<gene>
    <name evidence="3" type="ORF">UFOVP1222_34</name>
    <name evidence="1" type="ORF">UFOVP477_4</name>
    <name evidence="2" type="ORF">UFOVP798_8</name>
</gene>
<evidence type="ECO:0000313" key="1">
    <source>
        <dbReference type="EMBL" id="CAB4145399.1"/>
    </source>
</evidence>